<sequence>MKKLLFSLLLLMSVVIIGCSNSTMKLNEITVDELLEIYETTGFNHEEVMYIDVREKNEFTDRHIEGFEVFPKSIIECLVEEISEEEKDLVIICNTQNRSKAVGELLVSEYGFSPTNITIVQGGVSSWKGPVVSGN</sequence>
<evidence type="ECO:0000313" key="5">
    <source>
        <dbReference type="Proteomes" id="UP000180175"/>
    </source>
</evidence>
<dbReference type="PROSITE" id="PS50206">
    <property type="entry name" value="RHODANESE_3"/>
    <property type="match status" value="1"/>
</dbReference>
<reference evidence="4" key="4">
    <citation type="submission" date="2020-10" db="EMBL/GenBank/DDBJ databases">
        <authorList>
            <person name="Bassil N.M."/>
            <person name="Lloyd J.R."/>
        </authorList>
    </citation>
    <scope>NUCLEOTIDE SEQUENCE</scope>
    <source>
        <strain evidence="4">NB2006</strain>
    </source>
</reference>
<reference evidence="3 5" key="1">
    <citation type="submission" date="2016-10" db="EMBL/GenBank/DDBJ databases">
        <title>Draft genome sequences of four alkaliphilic bacteria belonging to the Anaerobacillus genus.</title>
        <authorList>
            <person name="Bassil N.M."/>
            <person name="Lloyd J.R."/>
        </authorList>
    </citation>
    <scope>NUCLEOTIDE SEQUENCE [LARGE SCALE GENOMIC DNA]</scope>
    <source>
        <strain evidence="3 5">NB2006</strain>
    </source>
</reference>
<dbReference type="EMBL" id="LQXD01000083">
    <property type="protein sequence ID" value="OIJ19111.1"/>
    <property type="molecule type" value="Genomic_DNA"/>
</dbReference>
<dbReference type="RefSeq" id="WP_071317005.1">
    <property type="nucleotide sequence ID" value="NZ_CP063356.2"/>
</dbReference>
<dbReference type="Proteomes" id="UP000180175">
    <property type="component" value="Chromosome"/>
</dbReference>
<dbReference type="Gene3D" id="3.40.250.10">
    <property type="entry name" value="Rhodanese-like domain"/>
    <property type="match status" value="1"/>
</dbReference>
<evidence type="ECO:0000313" key="4">
    <source>
        <dbReference type="EMBL" id="QOY38315.1"/>
    </source>
</evidence>
<accession>A0A1S2M328</accession>
<dbReference type="PROSITE" id="PS51257">
    <property type="entry name" value="PROKAR_LIPOPROTEIN"/>
    <property type="match status" value="1"/>
</dbReference>
<gene>
    <name evidence="4" type="ORF">AWH56_012730</name>
    <name evidence="3" type="ORF">AWH56_09945</name>
</gene>
<dbReference type="OrthoDB" id="9800872at2"/>
<dbReference type="SMART" id="SM00450">
    <property type="entry name" value="RHOD"/>
    <property type="match status" value="1"/>
</dbReference>
<organism evidence="3 5">
    <name type="scientific">Anaerobacillus isosaccharinicus</name>
    <dbReference type="NCBI Taxonomy" id="1532552"/>
    <lineage>
        <taxon>Bacteria</taxon>
        <taxon>Bacillati</taxon>
        <taxon>Bacillota</taxon>
        <taxon>Bacilli</taxon>
        <taxon>Bacillales</taxon>
        <taxon>Bacillaceae</taxon>
        <taxon>Anaerobacillus</taxon>
    </lineage>
</organism>
<reference evidence="4 5" key="2">
    <citation type="journal article" date="2017" name="Genome Announc.">
        <title>Draft Genome Sequences of Four Alkaliphilic Bacteria Belonging to the Anaerobacillus Genus.</title>
        <authorList>
            <person name="Bassil N.M."/>
            <person name="Lloyd J.R."/>
        </authorList>
    </citation>
    <scope>NUCLEOTIDE SEQUENCE [LARGE SCALE GENOMIC DNA]</scope>
    <source>
        <strain evidence="4 5">NB2006</strain>
    </source>
</reference>
<dbReference type="SUPFAM" id="SSF52821">
    <property type="entry name" value="Rhodanese/Cell cycle control phosphatase"/>
    <property type="match status" value="1"/>
</dbReference>
<reference evidence="4 5" key="3">
    <citation type="journal article" date="2019" name="Int. J. Syst. Evol. Microbiol.">
        <title>Anaerobacillus isosaccharinicus sp. nov., an alkaliphilic bacterium which degrades isosaccharinic acid.</title>
        <authorList>
            <person name="Bassil N.M."/>
            <person name="Lloyd J.R."/>
        </authorList>
    </citation>
    <scope>NUCLEOTIDE SEQUENCE [LARGE SCALE GENOMIC DNA]</scope>
    <source>
        <strain evidence="4 5">NB2006</strain>
    </source>
</reference>
<dbReference type="InterPro" id="IPR001763">
    <property type="entry name" value="Rhodanese-like_dom"/>
</dbReference>
<name>A0A1S2M328_9BACI</name>
<evidence type="ECO:0000256" key="1">
    <source>
        <dbReference type="SAM" id="SignalP"/>
    </source>
</evidence>
<keyword evidence="5" id="KW-1185">Reference proteome</keyword>
<keyword evidence="1" id="KW-0732">Signal</keyword>
<protein>
    <submittedName>
        <fullName evidence="4">Rhodanese-like domain-containing protein</fullName>
    </submittedName>
</protein>
<dbReference type="EMBL" id="CP063356">
    <property type="protein sequence ID" value="QOY38315.1"/>
    <property type="molecule type" value="Genomic_DNA"/>
</dbReference>
<feature type="signal peptide" evidence="1">
    <location>
        <begin position="1"/>
        <end position="22"/>
    </location>
</feature>
<dbReference type="Pfam" id="PF00581">
    <property type="entry name" value="Rhodanese"/>
    <property type="match status" value="1"/>
</dbReference>
<dbReference type="CDD" id="cd00158">
    <property type="entry name" value="RHOD"/>
    <property type="match status" value="1"/>
</dbReference>
<proteinExistence type="predicted"/>
<feature type="chain" id="PRO_5033281921" evidence="1">
    <location>
        <begin position="23"/>
        <end position="135"/>
    </location>
</feature>
<evidence type="ECO:0000313" key="3">
    <source>
        <dbReference type="EMBL" id="OIJ19111.1"/>
    </source>
</evidence>
<dbReference type="AlphaFoldDB" id="A0A1S2M328"/>
<feature type="domain" description="Rhodanese" evidence="2">
    <location>
        <begin position="44"/>
        <end position="133"/>
    </location>
</feature>
<dbReference type="KEGG" id="aia:AWH56_012730"/>
<dbReference type="InterPro" id="IPR036873">
    <property type="entry name" value="Rhodanese-like_dom_sf"/>
</dbReference>
<evidence type="ECO:0000259" key="2">
    <source>
        <dbReference type="PROSITE" id="PS50206"/>
    </source>
</evidence>